<proteinExistence type="predicted"/>
<evidence type="ECO:0000313" key="2">
    <source>
        <dbReference type="Ensembl" id="ENSCABP00000001375.1"/>
    </source>
</evidence>
<reference evidence="2" key="1">
    <citation type="submission" date="2025-08" db="UniProtKB">
        <authorList>
            <consortium name="Ensembl"/>
        </authorList>
    </citation>
    <scope>IDENTIFICATION</scope>
</reference>
<feature type="region of interest" description="Disordered" evidence="1">
    <location>
        <begin position="1"/>
        <end position="79"/>
    </location>
</feature>
<reference evidence="2" key="2">
    <citation type="submission" date="2025-09" db="UniProtKB">
        <authorList>
            <consortium name="Ensembl"/>
        </authorList>
    </citation>
    <scope>IDENTIFICATION</scope>
</reference>
<organism evidence="2 3">
    <name type="scientific">Chelonoidis abingdonii</name>
    <name type="common">Abingdon island giant tortoise</name>
    <name type="synonym">Testudo abingdonii</name>
    <dbReference type="NCBI Taxonomy" id="106734"/>
    <lineage>
        <taxon>Eukaryota</taxon>
        <taxon>Metazoa</taxon>
        <taxon>Chordata</taxon>
        <taxon>Craniata</taxon>
        <taxon>Vertebrata</taxon>
        <taxon>Euteleostomi</taxon>
        <taxon>Archelosauria</taxon>
        <taxon>Testudinata</taxon>
        <taxon>Testudines</taxon>
        <taxon>Cryptodira</taxon>
        <taxon>Durocryptodira</taxon>
        <taxon>Testudinoidea</taxon>
        <taxon>Testudinidae</taxon>
        <taxon>Chelonoidis</taxon>
    </lineage>
</organism>
<keyword evidence="3" id="KW-1185">Reference proteome</keyword>
<evidence type="ECO:0000313" key="3">
    <source>
        <dbReference type="Proteomes" id="UP000694404"/>
    </source>
</evidence>
<dbReference type="Ensembl" id="ENSCABT00000001485.1">
    <property type="protein sequence ID" value="ENSCABP00000001375.1"/>
    <property type="gene ID" value="ENSCABG00000001135.1"/>
</dbReference>
<sequence>MATSQATSKRTPSDAPTSLLSPGAHSHIRGLGLDDALEPRQVPGAPSPGHSRVGSRAVGPSGRETQEASMGGKMGGCWG</sequence>
<feature type="compositionally biased region" description="Polar residues" evidence="1">
    <location>
        <begin position="1"/>
        <end position="20"/>
    </location>
</feature>
<dbReference type="AlphaFoldDB" id="A0A8C0FZ45"/>
<protein>
    <submittedName>
        <fullName evidence="2">Uncharacterized protein</fullName>
    </submittedName>
</protein>
<name>A0A8C0FZ45_CHEAB</name>
<accession>A0A8C0FZ45</accession>
<evidence type="ECO:0000256" key="1">
    <source>
        <dbReference type="SAM" id="MobiDB-lite"/>
    </source>
</evidence>
<dbReference type="Proteomes" id="UP000694404">
    <property type="component" value="Unplaced"/>
</dbReference>